<dbReference type="AlphaFoldDB" id="E7SC28"/>
<keyword evidence="6" id="KW-0653">Protein transport</keyword>
<keyword evidence="5" id="KW-0571">Peptide transport</keyword>
<dbReference type="GeneID" id="93922108"/>
<dbReference type="PROSITE" id="PS01040">
    <property type="entry name" value="SBP_BACTERIAL_5"/>
    <property type="match status" value="1"/>
</dbReference>
<dbReference type="InterPro" id="IPR030678">
    <property type="entry name" value="Peptide/Ni-bd"/>
</dbReference>
<dbReference type="PROSITE" id="PS51257">
    <property type="entry name" value="PROKAR_LIPOPROTEIN"/>
    <property type="match status" value="1"/>
</dbReference>
<dbReference type="Proteomes" id="UP000002814">
    <property type="component" value="Unassembled WGS sequence"/>
</dbReference>
<dbReference type="PANTHER" id="PTHR30290:SF10">
    <property type="entry name" value="PERIPLASMIC OLIGOPEPTIDE-BINDING PROTEIN-RELATED"/>
    <property type="match status" value="1"/>
</dbReference>
<dbReference type="eggNOG" id="COG4166">
    <property type="taxonomic scope" value="Bacteria"/>
</dbReference>
<evidence type="ECO:0000256" key="2">
    <source>
        <dbReference type="ARBA" id="ARBA00005695"/>
    </source>
</evidence>
<dbReference type="EMBL" id="AEQR01000019">
    <property type="protein sequence ID" value="EFV98979.1"/>
    <property type="molecule type" value="Genomic_DNA"/>
</dbReference>
<dbReference type="SUPFAM" id="SSF53850">
    <property type="entry name" value="Periplasmic binding protein-like II"/>
    <property type="match status" value="1"/>
</dbReference>
<comment type="subcellular location">
    <subcellularLocation>
        <location evidence="1">Cell membrane</location>
        <topology evidence="1">Lipid-anchor</topology>
    </subcellularLocation>
</comment>
<dbReference type="InterPro" id="IPR039424">
    <property type="entry name" value="SBP_5"/>
</dbReference>
<evidence type="ECO:0000256" key="7">
    <source>
        <dbReference type="SAM" id="MobiDB-lite"/>
    </source>
</evidence>
<dbReference type="InterPro" id="IPR000914">
    <property type="entry name" value="SBP_5_dom"/>
</dbReference>
<dbReference type="InterPro" id="IPR023765">
    <property type="entry name" value="SBP_5_CS"/>
</dbReference>
<keyword evidence="11" id="KW-1185">Reference proteome</keyword>
<dbReference type="GO" id="GO:0015833">
    <property type="term" value="P:peptide transport"/>
    <property type="evidence" value="ECO:0007669"/>
    <property type="project" value="UniProtKB-KW"/>
</dbReference>
<gene>
    <name evidence="10" type="primary">sarA</name>
    <name evidence="10" type="ORF">HMPREF9421_1087</name>
</gene>
<dbReference type="GO" id="GO:0043190">
    <property type="term" value="C:ATP-binding cassette (ABC) transporter complex"/>
    <property type="evidence" value="ECO:0007669"/>
    <property type="project" value="InterPro"/>
</dbReference>
<protein>
    <submittedName>
        <fullName evidence="10">Oligopeptide-binding protein SarA</fullName>
    </submittedName>
</protein>
<feature type="chain" id="PRO_5038999676" evidence="8">
    <location>
        <begin position="22"/>
        <end position="668"/>
    </location>
</feature>
<keyword evidence="3" id="KW-0813">Transport</keyword>
<dbReference type="HOGENOM" id="CLU_026497_0_0_9"/>
<dbReference type="PIRSF" id="PIRSF002741">
    <property type="entry name" value="MppA"/>
    <property type="match status" value="1"/>
</dbReference>
<dbReference type="PANTHER" id="PTHR30290">
    <property type="entry name" value="PERIPLASMIC BINDING COMPONENT OF ABC TRANSPORTER"/>
    <property type="match status" value="1"/>
</dbReference>
<accession>E7SC28</accession>
<dbReference type="Pfam" id="PF00496">
    <property type="entry name" value="SBP_bac_5"/>
    <property type="match status" value="1"/>
</dbReference>
<dbReference type="Gene3D" id="3.10.105.10">
    <property type="entry name" value="Dipeptide-binding Protein, Domain 3"/>
    <property type="match status" value="1"/>
</dbReference>
<evidence type="ECO:0000256" key="8">
    <source>
        <dbReference type="SAM" id="SignalP"/>
    </source>
</evidence>
<comment type="caution">
    <text evidence="10">The sequence shown here is derived from an EMBL/GenBank/DDBJ whole genome shotgun (WGS) entry which is preliminary data.</text>
</comment>
<feature type="signal peptide" evidence="8">
    <location>
        <begin position="1"/>
        <end position="21"/>
    </location>
</feature>
<sequence length="668" mass="74299">MKKRNVIALAGVALLSAGILAACSGGSKSSSSSSSSKSSEAGQKFSYVYETEPENLNYITSGKAATHEITGNLIDGLFENDKYGNLIPSLAKDWTVSEDGLTYTYKLRDDAKWYDSEGEEYADVTADDFVAGIKYAADHKSEMLYIIQNSIKGLNDYVEGKTSDFKNVGIKAVDDHTLQITLNQAEPFWNSKLTLGITFPINEKFVESKGDKFAQASDTSSLLYNGPYILKSFTSKSSIEMSKNENYWDKDNVHITDVKLEYYDGQDQSKLANSFEDNALSLAKLFPTGPGFTDQAKKFKDEIIYTPQDASTFVIGVNIDRQSYKYTAKTTDEEKSSTKKALLNKDFRQAISFAFDRESYAAQANGKDGASKLIRNLYIPPTFVQADGKTFGEMVKSELVTYGDEWKDANLDDGQNGLYNEKQAKEEFAKAKSALEADGVKFPIHLDMPVDQTTQSKVQRAQSFKQSVESTLGKENVVVDIHMVSKEDLLNVTLFAAKAEDEDWDISDNVGWSPDYQDPSTYLDILKASSGENTRTFLGFDPSENNEAAKKVGLYDFEKMVTEAGAETQDLNKRYEKYAAAQAWLTDSALVIPTTSKTGRPFLTRVVPFSAPFGWTGGKGKDNVVYKGMELQDKPVTTEDYNKALEKWKKEQAESNQKAQEELKDHVK</sequence>
<dbReference type="Gene3D" id="3.40.190.10">
    <property type="entry name" value="Periplasmic binding protein-like II"/>
    <property type="match status" value="1"/>
</dbReference>
<evidence type="ECO:0000256" key="1">
    <source>
        <dbReference type="ARBA" id="ARBA00004193"/>
    </source>
</evidence>
<evidence type="ECO:0000313" key="10">
    <source>
        <dbReference type="EMBL" id="EFV98979.1"/>
    </source>
</evidence>
<dbReference type="GO" id="GO:0015031">
    <property type="term" value="P:protein transport"/>
    <property type="evidence" value="ECO:0007669"/>
    <property type="project" value="UniProtKB-KW"/>
</dbReference>
<evidence type="ECO:0000259" key="9">
    <source>
        <dbReference type="Pfam" id="PF00496"/>
    </source>
</evidence>
<proteinExistence type="inferred from homology"/>
<feature type="region of interest" description="Disordered" evidence="7">
    <location>
        <begin position="649"/>
        <end position="668"/>
    </location>
</feature>
<evidence type="ECO:0000313" key="11">
    <source>
        <dbReference type="Proteomes" id="UP000002814"/>
    </source>
</evidence>
<dbReference type="RefSeq" id="WP_006595994.1">
    <property type="nucleotide sequence ID" value="NZ_GL636091.1"/>
</dbReference>
<comment type="similarity">
    <text evidence="2">Belongs to the bacterial solute-binding protein 5 family.</text>
</comment>
<evidence type="ECO:0000256" key="6">
    <source>
        <dbReference type="ARBA" id="ARBA00022927"/>
    </source>
</evidence>
<feature type="domain" description="Solute-binding protein family 5" evidence="9">
    <location>
        <begin position="86"/>
        <end position="532"/>
    </location>
</feature>
<reference evidence="10 11" key="1">
    <citation type="submission" date="2010-12" db="EMBL/GenBank/DDBJ databases">
        <authorList>
            <person name="Muzny D."/>
            <person name="Qin X."/>
            <person name="Deng J."/>
            <person name="Jiang H."/>
            <person name="Liu Y."/>
            <person name="Qu J."/>
            <person name="Song X.-Z."/>
            <person name="Zhang L."/>
            <person name="Thornton R."/>
            <person name="Coyle M."/>
            <person name="Francisco L."/>
            <person name="Jackson L."/>
            <person name="Javaid M."/>
            <person name="Korchina V."/>
            <person name="Kovar C."/>
            <person name="Mata R."/>
            <person name="Mathew T."/>
            <person name="Ngo R."/>
            <person name="Nguyen L."/>
            <person name="Nguyen N."/>
            <person name="Okwuonu G."/>
            <person name="Ongeri F."/>
            <person name="Pham C."/>
            <person name="Simmons D."/>
            <person name="Wilczek-Boney K."/>
            <person name="Hale W."/>
            <person name="Jakkamsetti A."/>
            <person name="Pham P."/>
            <person name="Ruth R."/>
            <person name="San Lucas F."/>
            <person name="Warren J."/>
            <person name="Zhang J."/>
            <person name="Zhao Z."/>
            <person name="Zhou C."/>
            <person name="Zhu D."/>
            <person name="Lee S."/>
            <person name="Bess C."/>
            <person name="Blankenburg K."/>
            <person name="Forbes L."/>
            <person name="Fu Q."/>
            <person name="Gubbala S."/>
            <person name="Hirani K."/>
            <person name="Jayaseelan J.C."/>
            <person name="Lara F."/>
            <person name="Munidasa M."/>
            <person name="Palculict T."/>
            <person name="Patil S."/>
            <person name="Pu L.-L."/>
            <person name="Saada N."/>
            <person name="Tang L."/>
            <person name="Weissenberger G."/>
            <person name="Zhu Y."/>
            <person name="Hemphill L."/>
            <person name="Shang Y."/>
            <person name="Youmans B."/>
            <person name="Ayvaz T."/>
            <person name="Ross M."/>
            <person name="Santibanez J."/>
            <person name="Aqrawi P."/>
            <person name="Gross S."/>
            <person name="Joshi V."/>
            <person name="Fowler G."/>
            <person name="Nazareth L."/>
            <person name="Reid J."/>
            <person name="Worley K."/>
            <person name="Petrosino J."/>
            <person name="Highlander S."/>
            <person name="Gibbs R."/>
        </authorList>
    </citation>
    <scope>NUCLEOTIDE SEQUENCE [LARGE SCALE GENOMIC DNA]</scope>
    <source>
        <strain evidence="10 11">ATCC 700641</strain>
    </source>
</reference>
<evidence type="ECO:0000256" key="4">
    <source>
        <dbReference type="ARBA" id="ARBA00022729"/>
    </source>
</evidence>
<organism evidence="10 11">
    <name type="scientific">Streptococcus australis ATCC 700641</name>
    <dbReference type="NCBI Taxonomy" id="888833"/>
    <lineage>
        <taxon>Bacteria</taxon>
        <taxon>Bacillati</taxon>
        <taxon>Bacillota</taxon>
        <taxon>Bacilli</taxon>
        <taxon>Lactobacillales</taxon>
        <taxon>Streptococcaceae</taxon>
        <taxon>Streptococcus</taxon>
    </lineage>
</organism>
<dbReference type="CDD" id="cd08504">
    <property type="entry name" value="PBP2_OppA"/>
    <property type="match status" value="1"/>
</dbReference>
<name>E7SC28_9STRE</name>
<evidence type="ECO:0000256" key="3">
    <source>
        <dbReference type="ARBA" id="ARBA00022448"/>
    </source>
</evidence>
<dbReference type="GO" id="GO:0042597">
    <property type="term" value="C:periplasmic space"/>
    <property type="evidence" value="ECO:0007669"/>
    <property type="project" value="UniProtKB-ARBA"/>
</dbReference>
<keyword evidence="4 8" id="KW-0732">Signal</keyword>
<evidence type="ECO:0000256" key="5">
    <source>
        <dbReference type="ARBA" id="ARBA00022856"/>
    </source>
</evidence>
<dbReference type="GO" id="GO:1904680">
    <property type="term" value="F:peptide transmembrane transporter activity"/>
    <property type="evidence" value="ECO:0007669"/>
    <property type="project" value="TreeGrafter"/>
</dbReference>